<accession>A0ABU4Y8Q7</accession>
<proteinExistence type="predicted"/>
<gene>
    <name evidence="3" type="ORF">RFN28_30170</name>
</gene>
<comment type="caution">
    <text evidence="3">The sequence shown here is derived from an EMBL/GenBank/DDBJ whole genome shotgun (WGS) entry which is preliminary data.</text>
</comment>
<evidence type="ECO:0000313" key="3">
    <source>
        <dbReference type="EMBL" id="MDX8482693.1"/>
    </source>
</evidence>
<feature type="compositionally biased region" description="Polar residues" evidence="1">
    <location>
        <begin position="34"/>
        <end position="49"/>
    </location>
</feature>
<feature type="region of interest" description="Disordered" evidence="1">
    <location>
        <begin position="31"/>
        <end position="97"/>
    </location>
</feature>
<dbReference type="EMBL" id="JAVIIW010000055">
    <property type="protein sequence ID" value="MDX8482693.1"/>
    <property type="molecule type" value="Genomic_DNA"/>
</dbReference>
<dbReference type="Proteomes" id="UP001287059">
    <property type="component" value="Unassembled WGS sequence"/>
</dbReference>
<organism evidence="3 4">
    <name type="scientific">Mesorhizobium album</name>
    <dbReference type="NCBI Taxonomy" id="3072314"/>
    <lineage>
        <taxon>Bacteria</taxon>
        <taxon>Pseudomonadati</taxon>
        <taxon>Pseudomonadota</taxon>
        <taxon>Alphaproteobacteria</taxon>
        <taxon>Hyphomicrobiales</taxon>
        <taxon>Phyllobacteriaceae</taxon>
        <taxon>Mesorhizobium</taxon>
    </lineage>
</organism>
<feature type="signal peptide" evidence="2">
    <location>
        <begin position="1"/>
        <end position="20"/>
    </location>
</feature>
<reference evidence="3 4" key="1">
    <citation type="submission" date="2023-08" db="EMBL/GenBank/DDBJ databases">
        <title>Implementing the SeqCode for naming new Mesorhizobium species isolated from Vachellia karroo root nodules.</title>
        <authorList>
            <person name="Van Lill M."/>
        </authorList>
    </citation>
    <scope>NUCLEOTIDE SEQUENCE [LARGE SCALE GENOMIC DNA]</scope>
    <source>
        <strain evidence="3 4">VK24D</strain>
    </source>
</reference>
<name>A0ABU4Y8Q7_9HYPH</name>
<evidence type="ECO:0000256" key="2">
    <source>
        <dbReference type="SAM" id="SignalP"/>
    </source>
</evidence>
<sequence>MMRTLILIAAFSLLAGPVSAADHLFSATAAGGLTTDSQPFQNGINNTAPTADAVPGQGSPLSGAEHTVPATDTQTGASTRSMPSAIDGKTAPSANAH</sequence>
<dbReference type="RefSeq" id="WP_320290782.1">
    <property type="nucleotide sequence ID" value="NZ_JAVIIW010000055.1"/>
</dbReference>
<feature type="chain" id="PRO_5045922251" description="DUF680 domain-containing protein" evidence="2">
    <location>
        <begin position="21"/>
        <end position="97"/>
    </location>
</feature>
<feature type="compositionally biased region" description="Polar residues" evidence="1">
    <location>
        <begin position="70"/>
        <end position="82"/>
    </location>
</feature>
<evidence type="ECO:0000256" key="1">
    <source>
        <dbReference type="SAM" id="MobiDB-lite"/>
    </source>
</evidence>
<keyword evidence="2" id="KW-0732">Signal</keyword>
<evidence type="ECO:0008006" key="5">
    <source>
        <dbReference type="Google" id="ProtNLM"/>
    </source>
</evidence>
<keyword evidence="4" id="KW-1185">Reference proteome</keyword>
<evidence type="ECO:0000313" key="4">
    <source>
        <dbReference type="Proteomes" id="UP001287059"/>
    </source>
</evidence>
<protein>
    <recommendedName>
        <fullName evidence="5">DUF680 domain-containing protein</fullName>
    </recommendedName>
</protein>